<proteinExistence type="predicted"/>
<keyword evidence="1" id="KW-0472">Membrane</keyword>
<dbReference type="AlphaFoldDB" id="A0A8J8MJ64"/>
<protein>
    <submittedName>
        <fullName evidence="2">Uncharacterized protein</fullName>
    </submittedName>
</protein>
<feature type="transmembrane region" description="Helical" evidence="1">
    <location>
        <begin position="81"/>
        <end position="106"/>
    </location>
</feature>
<feature type="transmembrane region" description="Helical" evidence="1">
    <location>
        <begin position="211"/>
        <end position="232"/>
    </location>
</feature>
<evidence type="ECO:0000313" key="3">
    <source>
        <dbReference type="Proteomes" id="UP000683246"/>
    </source>
</evidence>
<reference evidence="2" key="1">
    <citation type="submission" date="2020-07" db="EMBL/GenBank/DDBJ databases">
        <title>Vallitalea pronyensis genome.</title>
        <authorList>
            <person name="Postec A."/>
        </authorList>
    </citation>
    <scope>NUCLEOTIDE SEQUENCE</scope>
    <source>
        <strain evidence="2">FatNI3</strain>
    </source>
</reference>
<dbReference type="Proteomes" id="UP000683246">
    <property type="component" value="Chromosome"/>
</dbReference>
<organism evidence="2 3">
    <name type="scientific">Vallitalea pronyensis</name>
    <dbReference type="NCBI Taxonomy" id="1348613"/>
    <lineage>
        <taxon>Bacteria</taxon>
        <taxon>Bacillati</taxon>
        <taxon>Bacillota</taxon>
        <taxon>Clostridia</taxon>
        <taxon>Lachnospirales</taxon>
        <taxon>Vallitaleaceae</taxon>
        <taxon>Vallitalea</taxon>
    </lineage>
</organism>
<feature type="transmembrane region" description="Helical" evidence="1">
    <location>
        <begin position="12"/>
        <end position="35"/>
    </location>
</feature>
<keyword evidence="3" id="KW-1185">Reference proteome</keyword>
<dbReference type="EMBL" id="CP058649">
    <property type="protein sequence ID" value="QUI22650.1"/>
    <property type="molecule type" value="Genomic_DNA"/>
</dbReference>
<feature type="transmembrane region" description="Helical" evidence="1">
    <location>
        <begin position="118"/>
        <end position="141"/>
    </location>
</feature>
<accession>A0A8J8MJ64</accession>
<gene>
    <name evidence="2" type="ORF">HZI73_10225</name>
</gene>
<dbReference type="KEGG" id="vpy:HZI73_10225"/>
<feature type="transmembrane region" description="Helical" evidence="1">
    <location>
        <begin position="41"/>
        <end position="60"/>
    </location>
</feature>
<name>A0A8J8MJ64_9FIRM</name>
<dbReference type="RefSeq" id="WP_212698142.1">
    <property type="nucleotide sequence ID" value="NZ_CP058649.1"/>
</dbReference>
<evidence type="ECO:0000313" key="2">
    <source>
        <dbReference type="EMBL" id="QUI22650.1"/>
    </source>
</evidence>
<feature type="transmembrane region" description="Helical" evidence="1">
    <location>
        <begin position="148"/>
        <end position="165"/>
    </location>
</feature>
<evidence type="ECO:0000256" key="1">
    <source>
        <dbReference type="SAM" id="Phobius"/>
    </source>
</evidence>
<keyword evidence="1" id="KW-1133">Transmembrane helix</keyword>
<keyword evidence="1" id="KW-0812">Transmembrane</keyword>
<feature type="transmembrane region" description="Helical" evidence="1">
    <location>
        <begin position="180"/>
        <end position="204"/>
    </location>
</feature>
<sequence>MGRLIKYELKKNGVIHLGIIISILLIQLVMRFILLPNVPDMVATLNIWIIIMTIPIVLMIRGVSFDKDEHIFLVPKSKLHIIGAYMIAAYIELIAYSILYIGILTLLHAFRLDFGNMLMLIVNLHKLFLIFVWFVWGYLVLGRQKKKYILVPFCIGFLIILKMFLSDMMLSINHYHTRLLVHTGFCIMLSIWFIFSIANAYGYVTNKKEKVINWIIHGLTLLSLVLIIANYAHHLYMHRNMEAVNDPQLVGKWEPVDFTDDYTTYAPEDRTVLKLFIDQITFMDNGSYRGGINDGRWTQGYITGFIFDHARSTYVIKEINGEPYLFIEWLTGDCSYISSKPSYYVLKRAS</sequence>